<dbReference type="SUPFAM" id="SSF47384">
    <property type="entry name" value="Homodimeric domain of signal transducing histidine kinase"/>
    <property type="match status" value="1"/>
</dbReference>
<keyword evidence="5" id="KW-0597">Phosphoprotein</keyword>
<keyword evidence="11 15" id="KW-1133">Transmembrane helix</keyword>
<dbReference type="InterPro" id="IPR003594">
    <property type="entry name" value="HATPase_dom"/>
</dbReference>
<dbReference type="EC" id="2.7.13.3" evidence="3"/>
<keyword evidence="14" id="KW-0175">Coiled coil</keyword>
<dbReference type="Gene3D" id="1.10.287.130">
    <property type="match status" value="1"/>
</dbReference>
<evidence type="ECO:0000256" key="4">
    <source>
        <dbReference type="ARBA" id="ARBA00022475"/>
    </source>
</evidence>
<feature type="transmembrane region" description="Helical" evidence="15">
    <location>
        <begin position="474"/>
        <end position="494"/>
    </location>
</feature>
<keyword evidence="12" id="KW-0902">Two-component regulatory system</keyword>
<comment type="subcellular location">
    <subcellularLocation>
        <location evidence="2">Cell membrane</location>
        <topology evidence="2">Multi-pass membrane protein</topology>
    </subcellularLocation>
</comment>
<evidence type="ECO:0000313" key="18">
    <source>
        <dbReference type="Proteomes" id="UP000643810"/>
    </source>
</evidence>
<dbReference type="PANTHER" id="PTHR45528">
    <property type="entry name" value="SENSOR HISTIDINE KINASE CPXA"/>
    <property type="match status" value="1"/>
</dbReference>
<evidence type="ECO:0000256" key="1">
    <source>
        <dbReference type="ARBA" id="ARBA00000085"/>
    </source>
</evidence>
<keyword evidence="18" id="KW-1185">Reference proteome</keyword>
<evidence type="ECO:0000256" key="12">
    <source>
        <dbReference type="ARBA" id="ARBA00023012"/>
    </source>
</evidence>
<comment type="catalytic activity">
    <reaction evidence="1">
        <text>ATP + protein L-histidine = ADP + protein N-phospho-L-histidine.</text>
        <dbReference type="EC" id="2.7.13.3"/>
    </reaction>
</comment>
<dbReference type="PANTHER" id="PTHR45528:SF1">
    <property type="entry name" value="SENSOR HISTIDINE KINASE CPXA"/>
    <property type="match status" value="1"/>
</dbReference>
<dbReference type="GO" id="GO:0016301">
    <property type="term" value="F:kinase activity"/>
    <property type="evidence" value="ECO:0007669"/>
    <property type="project" value="UniProtKB-KW"/>
</dbReference>
<feature type="transmembrane region" description="Helical" evidence="15">
    <location>
        <begin position="13"/>
        <end position="35"/>
    </location>
</feature>
<dbReference type="Pfam" id="PF02518">
    <property type="entry name" value="HATPase_c"/>
    <property type="match status" value="1"/>
</dbReference>
<dbReference type="InterPro" id="IPR003661">
    <property type="entry name" value="HisK_dim/P_dom"/>
</dbReference>
<dbReference type="Pfam" id="PF00512">
    <property type="entry name" value="HisKA"/>
    <property type="match status" value="1"/>
</dbReference>
<dbReference type="InterPro" id="IPR036097">
    <property type="entry name" value="HisK_dim/P_sf"/>
</dbReference>
<dbReference type="InterPro" id="IPR050398">
    <property type="entry name" value="HssS/ArlS-like"/>
</dbReference>
<feature type="domain" description="Histidine kinase" evidence="16">
    <location>
        <begin position="582"/>
        <end position="796"/>
    </location>
</feature>
<dbReference type="Proteomes" id="UP000643810">
    <property type="component" value="Unassembled WGS sequence"/>
</dbReference>
<dbReference type="CDD" id="cd00082">
    <property type="entry name" value="HisKA"/>
    <property type="match status" value="1"/>
</dbReference>
<feature type="transmembrane region" description="Helical" evidence="15">
    <location>
        <begin position="401"/>
        <end position="423"/>
    </location>
</feature>
<evidence type="ECO:0000256" key="15">
    <source>
        <dbReference type="SAM" id="Phobius"/>
    </source>
</evidence>
<evidence type="ECO:0000256" key="13">
    <source>
        <dbReference type="ARBA" id="ARBA00023136"/>
    </source>
</evidence>
<evidence type="ECO:0000256" key="9">
    <source>
        <dbReference type="ARBA" id="ARBA00022777"/>
    </source>
</evidence>
<evidence type="ECO:0000259" key="16">
    <source>
        <dbReference type="PROSITE" id="PS50109"/>
    </source>
</evidence>
<sequence>MKKNWKGQTAYKAFALLIACITGITTLLAAIMMIFSIGLRAEYGNQNDTIAELMQEHMVSNYAAYLKESATEEGGSWDALDGSLLTYAVEQIDFQVTGDGDKLNVVRNNNFVYGSPYLIQWLQDKNHREMDGVYENVFFNKNEYHYNTDTWLGAMQTNVYGYVGNDEVYLDESKNGDRLEYYDYDVDSEDADNIGENLTDEDNMSDDVENEGNNAGDLLAGELPPEGTYTFYRIYMIPNLEDVFWEANDTAQLTDEQQDVVKENYRDAAITIMGSFSYGKSALDSGNFFEVINRLQKYEDDLVFANGMSDYLWIPYILTAILTMLQKVYLPLLLVSLLLFIVSFVFLMTMSGHRKEDDAIYLRWADRVPYGIYGIVVATGVCLGVIGNIGLWMAYYSGVLALAEFVTLSIVLAILWTLLALAFCMSTATRIKSGQFWKHTLWHYIAAFFRKWLIDPIRRLHRAIHENTKLSTRLGLGLAILALVELMALLATGIYGAGVFLFFLYKIAETALIFYLVLMAKKLKDGGKRVASGNYNEPIDTTHMIAPMREHGEDINHVGEGIAIAVAEQMKSERFKTELITNVSHDIKTPLTSIINYVDLIKKEGISEEKVREYVEVLDRQSARLKKLIEDLLEASKASTGNVEMHMEACDAAVMISQVVGEYQDKLQAQDIEIVVNEAKNPANIMADGRHLWRVFDNIMSNICKYTQDHTRVYVNVEDAGDQVRMIFKNISKYPLNISSDELMERFVRGDASRNTEGHGLGLSIASSLTALMDGQLTIDIDGDLFKITVAMKKQA</sequence>
<dbReference type="InterPro" id="IPR005467">
    <property type="entry name" value="His_kinase_dom"/>
</dbReference>
<evidence type="ECO:0000256" key="11">
    <source>
        <dbReference type="ARBA" id="ARBA00022989"/>
    </source>
</evidence>
<feature type="transmembrane region" description="Helical" evidence="15">
    <location>
        <begin position="328"/>
        <end position="349"/>
    </location>
</feature>
<evidence type="ECO:0000256" key="5">
    <source>
        <dbReference type="ARBA" id="ARBA00022553"/>
    </source>
</evidence>
<evidence type="ECO:0000256" key="2">
    <source>
        <dbReference type="ARBA" id="ARBA00004651"/>
    </source>
</evidence>
<organism evidence="17 18">
    <name type="scientific">Roseburia lenta</name>
    <dbReference type="NCBI Taxonomy" id="2763061"/>
    <lineage>
        <taxon>Bacteria</taxon>
        <taxon>Bacillati</taxon>
        <taxon>Bacillota</taxon>
        <taxon>Clostridia</taxon>
        <taxon>Lachnospirales</taxon>
        <taxon>Lachnospiraceae</taxon>
        <taxon>Roseburia</taxon>
    </lineage>
</organism>
<dbReference type="InterPro" id="IPR036890">
    <property type="entry name" value="HATPase_C_sf"/>
</dbReference>
<evidence type="ECO:0000256" key="10">
    <source>
        <dbReference type="ARBA" id="ARBA00022840"/>
    </source>
</evidence>
<dbReference type="PROSITE" id="PS50109">
    <property type="entry name" value="HIS_KIN"/>
    <property type="match status" value="1"/>
</dbReference>
<keyword evidence="6" id="KW-0808">Transferase</keyword>
<name>A0ABR7GH95_9FIRM</name>
<feature type="transmembrane region" description="Helical" evidence="15">
    <location>
        <begin position="370"/>
        <end position="395"/>
    </location>
</feature>
<keyword evidence="8" id="KW-0547">Nucleotide-binding</keyword>
<keyword evidence="4" id="KW-1003">Cell membrane</keyword>
<keyword evidence="9 17" id="KW-0418">Kinase</keyword>
<dbReference type="SMART" id="SM00387">
    <property type="entry name" value="HATPase_c"/>
    <property type="match status" value="1"/>
</dbReference>
<dbReference type="SMART" id="SM00388">
    <property type="entry name" value="HisKA"/>
    <property type="match status" value="1"/>
</dbReference>
<keyword evidence="13 15" id="KW-0472">Membrane</keyword>
<evidence type="ECO:0000256" key="14">
    <source>
        <dbReference type="SAM" id="Coils"/>
    </source>
</evidence>
<keyword evidence="10" id="KW-0067">ATP-binding</keyword>
<gene>
    <name evidence="17" type="ORF">H8R94_09425</name>
</gene>
<dbReference type="Gene3D" id="3.30.565.10">
    <property type="entry name" value="Histidine kinase-like ATPase, C-terminal domain"/>
    <property type="match status" value="1"/>
</dbReference>
<comment type="caution">
    <text evidence="17">The sequence shown here is derived from an EMBL/GenBank/DDBJ whole genome shotgun (WGS) entry which is preliminary data.</text>
</comment>
<accession>A0ABR7GH95</accession>
<feature type="transmembrane region" description="Helical" evidence="15">
    <location>
        <begin position="500"/>
        <end position="520"/>
    </location>
</feature>
<evidence type="ECO:0000256" key="7">
    <source>
        <dbReference type="ARBA" id="ARBA00022692"/>
    </source>
</evidence>
<evidence type="ECO:0000313" key="17">
    <source>
        <dbReference type="EMBL" id="MBC5686818.1"/>
    </source>
</evidence>
<dbReference type="SUPFAM" id="SSF55874">
    <property type="entry name" value="ATPase domain of HSP90 chaperone/DNA topoisomerase II/histidine kinase"/>
    <property type="match status" value="1"/>
</dbReference>
<dbReference type="EMBL" id="JACOPG010000003">
    <property type="protein sequence ID" value="MBC5686818.1"/>
    <property type="molecule type" value="Genomic_DNA"/>
</dbReference>
<reference evidence="17 18" key="1">
    <citation type="submission" date="2020-08" db="EMBL/GenBank/DDBJ databases">
        <title>Genome public.</title>
        <authorList>
            <person name="Liu C."/>
            <person name="Sun Q."/>
        </authorList>
    </citation>
    <scope>NUCLEOTIDE SEQUENCE [LARGE SCALE GENOMIC DNA]</scope>
    <source>
        <strain evidence="17 18">NSJ-9</strain>
    </source>
</reference>
<protein>
    <recommendedName>
        <fullName evidence="3">histidine kinase</fullName>
        <ecNumber evidence="3">2.7.13.3</ecNumber>
    </recommendedName>
</protein>
<evidence type="ECO:0000256" key="6">
    <source>
        <dbReference type="ARBA" id="ARBA00022679"/>
    </source>
</evidence>
<evidence type="ECO:0000256" key="3">
    <source>
        <dbReference type="ARBA" id="ARBA00012438"/>
    </source>
</evidence>
<dbReference type="RefSeq" id="WP_186854504.1">
    <property type="nucleotide sequence ID" value="NZ_JACOPG010000003.1"/>
</dbReference>
<proteinExistence type="predicted"/>
<keyword evidence="7 15" id="KW-0812">Transmembrane</keyword>
<evidence type="ECO:0000256" key="8">
    <source>
        <dbReference type="ARBA" id="ARBA00022741"/>
    </source>
</evidence>
<feature type="coiled-coil region" evidence="14">
    <location>
        <begin position="611"/>
        <end position="638"/>
    </location>
</feature>